<dbReference type="InParanoid" id="E5AC07"/>
<feature type="region of interest" description="Disordered" evidence="1">
    <location>
        <begin position="130"/>
        <end position="275"/>
    </location>
</feature>
<feature type="compositionally biased region" description="Low complexity" evidence="1">
    <location>
        <begin position="179"/>
        <end position="193"/>
    </location>
</feature>
<feature type="compositionally biased region" description="Acidic residues" evidence="1">
    <location>
        <begin position="227"/>
        <end position="236"/>
    </location>
</feature>
<dbReference type="HOGENOM" id="CLU_903356_0_0_1"/>
<feature type="compositionally biased region" description="Basic and acidic residues" evidence="1">
    <location>
        <begin position="201"/>
        <end position="211"/>
    </location>
</feature>
<keyword evidence="2" id="KW-1133">Transmembrane helix</keyword>
<evidence type="ECO:0000256" key="2">
    <source>
        <dbReference type="SAM" id="Phobius"/>
    </source>
</evidence>
<dbReference type="OrthoDB" id="3799210at2759"/>
<feature type="compositionally biased region" description="Acidic residues" evidence="1">
    <location>
        <begin position="253"/>
        <end position="267"/>
    </location>
</feature>
<feature type="transmembrane region" description="Helical" evidence="2">
    <location>
        <begin position="25"/>
        <end position="51"/>
    </location>
</feature>
<dbReference type="AlphaFoldDB" id="E5AC07"/>
<protein>
    <submittedName>
        <fullName evidence="3">Predicted protein</fullName>
    </submittedName>
</protein>
<dbReference type="VEuPathDB" id="FungiDB:LEMA_P023280.1"/>
<keyword evidence="2" id="KW-0472">Membrane</keyword>
<evidence type="ECO:0000256" key="1">
    <source>
        <dbReference type="SAM" id="MobiDB-lite"/>
    </source>
</evidence>
<keyword evidence="2" id="KW-0812">Transmembrane</keyword>
<evidence type="ECO:0000313" key="4">
    <source>
        <dbReference type="Proteomes" id="UP000002668"/>
    </source>
</evidence>
<reference evidence="4" key="1">
    <citation type="journal article" date="2011" name="Nat. Commun.">
        <title>Effector diversification within compartments of the Leptosphaeria maculans genome affected by Repeat-Induced Point mutations.</title>
        <authorList>
            <person name="Rouxel T."/>
            <person name="Grandaubert J."/>
            <person name="Hane J.K."/>
            <person name="Hoede C."/>
            <person name="van de Wouw A.P."/>
            <person name="Couloux A."/>
            <person name="Dominguez V."/>
            <person name="Anthouard V."/>
            <person name="Bally P."/>
            <person name="Bourras S."/>
            <person name="Cozijnsen A.J."/>
            <person name="Ciuffetti L.M."/>
            <person name="Degrave A."/>
            <person name="Dilmaghani A."/>
            <person name="Duret L."/>
            <person name="Fudal I."/>
            <person name="Goodwin S.B."/>
            <person name="Gout L."/>
            <person name="Glaser N."/>
            <person name="Linglin J."/>
            <person name="Kema G.H.J."/>
            <person name="Lapalu N."/>
            <person name="Lawrence C.B."/>
            <person name="May K."/>
            <person name="Meyer M."/>
            <person name="Ollivier B."/>
            <person name="Poulain J."/>
            <person name="Schoch C.L."/>
            <person name="Simon A."/>
            <person name="Spatafora J.W."/>
            <person name="Stachowiak A."/>
            <person name="Turgeon B.G."/>
            <person name="Tyler B.M."/>
            <person name="Vincent D."/>
            <person name="Weissenbach J."/>
            <person name="Amselem J."/>
            <person name="Quesneville H."/>
            <person name="Oliver R.P."/>
            <person name="Wincker P."/>
            <person name="Balesdent M.-H."/>
            <person name="Howlett B.J."/>
        </authorList>
    </citation>
    <scope>NUCLEOTIDE SEQUENCE [LARGE SCALE GENOMIC DNA]</scope>
    <source>
        <strain evidence="4">JN3 / isolate v23.1.3 / race Av1-4-5-6-7-8</strain>
    </source>
</reference>
<name>E5AC07_LEPMJ</name>
<organism evidence="4">
    <name type="scientific">Leptosphaeria maculans (strain JN3 / isolate v23.1.3 / race Av1-4-5-6-7-8)</name>
    <name type="common">Blackleg fungus</name>
    <name type="synonym">Phoma lingam</name>
    <dbReference type="NCBI Taxonomy" id="985895"/>
    <lineage>
        <taxon>Eukaryota</taxon>
        <taxon>Fungi</taxon>
        <taxon>Dikarya</taxon>
        <taxon>Ascomycota</taxon>
        <taxon>Pezizomycotina</taxon>
        <taxon>Dothideomycetes</taxon>
        <taxon>Pleosporomycetidae</taxon>
        <taxon>Pleosporales</taxon>
        <taxon>Pleosporineae</taxon>
        <taxon>Leptosphaeriaceae</taxon>
        <taxon>Plenodomus</taxon>
        <taxon>Plenodomus lingam/Leptosphaeria maculans species complex</taxon>
    </lineage>
</organism>
<dbReference type="Proteomes" id="UP000002668">
    <property type="component" value="Genome"/>
</dbReference>
<proteinExistence type="predicted"/>
<gene>
    <name evidence="3" type="ORF">LEMA_P023280.1</name>
</gene>
<sequence length="308" mass="32671">MNTISNPIEGYGPATYYQPADPLSLLLIAFFFLLLGALTAAGSALVFSLLLRLPYPVTTHHLIAALADKRHPIHRHLNAQLQKGIGAAVGMVVGSLEDRVGQVIETHLLHEAVVQALEKELEALRRDISGRQQHEAGPHSKLRKSLSGLQAPRGEGSSSPRNDDDDLLAPKTPTPSSSPPSSLSYSPLSSRDPSPLPPSPHRHDSDSDSIHGSDPGQPAQTQIEPPVMDEEFDDELAALAGYESDGAGSASELDSDVDAEGETDDEYVPPPVESASASAPIVALPGLGNLAKRQIKPLASLKTKGTRR</sequence>
<dbReference type="EMBL" id="FP929138">
    <property type="protein sequence ID" value="CBY01198.1"/>
    <property type="molecule type" value="Genomic_DNA"/>
</dbReference>
<dbReference type="GeneID" id="13292220"/>
<keyword evidence="4" id="KW-1185">Reference proteome</keyword>
<accession>E5AC07</accession>
<evidence type="ECO:0000313" key="3">
    <source>
        <dbReference type="EMBL" id="CBY01198.1"/>
    </source>
</evidence>